<accession>A0A6J1R6T2</accession>
<dbReference type="AlphaFoldDB" id="A0A6J1R6T2"/>
<feature type="compositionally biased region" description="Polar residues" evidence="1">
    <location>
        <begin position="292"/>
        <end position="304"/>
    </location>
</feature>
<sequence length="365" mass="40561">MSAVHCSDFQVADSETIRLPTLKELIGYPTTYYDDRTTTTSSSVLLHLLRNDVDNDISRQNVEESLRGADESQDGDKKIAQLSGGVFEETGDSWLQQASENKARSRAPRMEDIANFDERLSVTNTIQGDENNRKTFTTSIYLKPTTMRGIPLASLIRSPVIHGFYITRSDNNLPSSILADSSTPSYMTTDTPGEQQPETTLISDISTTDETVTVAYNDRIKSGPNALDYNVSDIVNDKGDSREEKYSTPSSSEIFSKDSYAENLSNHEKSDLITTPIDRPASKRGKSRNFDRTTPLSNSYVASSTTPTRRRIVLAVSRYNEATSPLWTGRRIVAKKRNRTTVSPIKDAIRQTESDSIRVATSTEA</sequence>
<dbReference type="Proteomes" id="UP000504618">
    <property type="component" value="Unplaced"/>
</dbReference>
<protein>
    <submittedName>
        <fullName evidence="3">Uncharacterized protein LOC112466192</fullName>
    </submittedName>
</protein>
<organism evidence="2 3">
    <name type="scientific">Temnothorax curvispinosus</name>
    <dbReference type="NCBI Taxonomy" id="300111"/>
    <lineage>
        <taxon>Eukaryota</taxon>
        <taxon>Metazoa</taxon>
        <taxon>Ecdysozoa</taxon>
        <taxon>Arthropoda</taxon>
        <taxon>Hexapoda</taxon>
        <taxon>Insecta</taxon>
        <taxon>Pterygota</taxon>
        <taxon>Neoptera</taxon>
        <taxon>Endopterygota</taxon>
        <taxon>Hymenoptera</taxon>
        <taxon>Apocrita</taxon>
        <taxon>Aculeata</taxon>
        <taxon>Formicoidea</taxon>
        <taxon>Formicidae</taxon>
        <taxon>Myrmicinae</taxon>
        <taxon>Temnothorax</taxon>
    </lineage>
</organism>
<feature type="region of interest" description="Disordered" evidence="1">
    <location>
        <begin position="266"/>
        <end position="304"/>
    </location>
</feature>
<dbReference type="GeneID" id="112466192"/>
<keyword evidence="2" id="KW-1185">Reference proteome</keyword>
<proteinExistence type="predicted"/>
<evidence type="ECO:0000256" key="1">
    <source>
        <dbReference type="SAM" id="MobiDB-lite"/>
    </source>
</evidence>
<reference evidence="3" key="1">
    <citation type="submission" date="2025-08" db="UniProtKB">
        <authorList>
            <consortium name="RefSeq"/>
        </authorList>
    </citation>
    <scope>IDENTIFICATION</scope>
    <source>
        <tissue evidence="3">Whole body</tissue>
    </source>
</reference>
<evidence type="ECO:0000313" key="2">
    <source>
        <dbReference type="Proteomes" id="UP000504618"/>
    </source>
</evidence>
<dbReference type="RefSeq" id="XP_024889913.1">
    <property type="nucleotide sequence ID" value="XM_025034145.1"/>
</dbReference>
<evidence type="ECO:0000313" key="3">
    <source>
        <dbReference type="RefSeq" id="XP_024889913.1"/>
    </source>
</evidence>
<gene>
    <name evidence="3" type="primary">LOC112466192</name>
</gene>
<name>A0A6J1R6T2_9HYME</name>